<dbReference type="Gene3D" id="2.130.10.10">
    <property type="entry name" value="YVTN repeat-like/Quinoprotein amine dehydrogenase"/>
    <property type="match status" value="1"/>
</dbReference>
<feature type="compositionally biased region" description="Basic and acidic residues" evidence="1">
    <location>
        <begin position="407"/>
        <end position="421"/>
    </location>
</feature>
<keyword evidence="3" id="KW-1185">Reference proteome</keyword>
<proteinExistence type="predicted"/>
<evidence type="ECO:0000313" key="2">
    <source>
        <dbReference type="EMBL" id="UYP47819.1"/>
    </source>
</evidence>
<evidence type="ECO:0000313" key="3">
    <source>
        <dbReference type="Proteomes" id="UP001208689"/>
    </source>
</evidence>
<sequence length="555" mass="62462">MYIPKVTNGRMHKPMIIQHVRSVFRKKFKGVVRCFDVGIHEGEQFLALGSQDKHLYILNSKLEIMQAIEFPQWVRCVTTGDLNDNGNSEIVVGCGDHTLRVYQSDNVEYHEIYSTKFDGFVTSCAIADLTGNGKSEIIAGSWDKTVRAFSIENSELSLLWQQEFSAGIQYLKADDLSWDQKPEVICLFKGHSMAILDGTTGSELWNFETTSELKTCDVGILDYRGYPTLVVGSNDHHVYFFNHKGNLIQQSEFDDRITSLLITDLTGNGRNEIILGIGQKSIETIDFINGDITDFDVRWSRRIHGVILNMKSVDFNLDGYTNLLVAGYDCAICGLQDNYFGEQVFDPIPPAPYFGAENDASEDNCVENSALFCSDNDVAHSLGVTESNSEKSDTAETIPIPDSDSETGTRSEDNNRQDKQTIPESSSDGSPTEPPASEITPRTTDTKKSNDTRNDSVLDTSPPKPESTRFFKKPDETSENLFFELNSSDIIFQKIVPLFQDQTIYTSKAVLFNVFRQQGIEEKDLDPLFEDLKSRNVLQYSRSSPRGWHTKKLHK</sequence>
<dbReference type="Proteomes" id="UP001208689">
    <property type="component" value="Chromosome"/>
</dbReference>
<accession>A0ABY6HZE4</accession>
<evidence type="ECO:0008006" key="4">
    <source>
        <dbReference type="Google" id="ProtNLM"/>
    </source>
</evidence>
<evidence type="ECO:0000256" key="1">
    <source>
        <dbReference type="SAM" id="MobiDB-lite"/>
    </source>
</evidence>
<dbReference type="EMBL" id="CP104013">
    <property type="protein sequence ID" value="UYP47819.1"/>
    <property type="molecule type" value="Genomic_DNA"/>
</dbReference>
<reference evidence="2" key="1">
    <citation type="submission" date="2022-09" db="EMBL/GenBank/DDBJ databases">
        <title>Actin cytoskeleton and complex cell architecture in an #Asgard archaeon.</title>
        <authorList>
            <person name="Ponce Toledo R.I."/>
            <person name="Schleper C."/>
            <person name="Rodrigues Oliveira T."/>
            <person name="Wollweber F."/>
            <person name="Xu J."/>
            <person name="Rittmann S."/>
            <person name="Klingl A."/>
            <person name="Pilhofer M."/>
        </authorList>
    </citation>
    <scope>NUCLEOTIDE SEQUENCE</scope>
    <source>
        <strain evidence="2">B-35</strain>
    </source>
</reference>
<dbReference type="InterPro" id="IPR036322">
    <property type="entry name" value="WD40_repeat_dom_sf"/>
</dbReference>
<feature type="region of interest" description="Disordered" evidence="1">
    <location>
        <begin position="383"/>
        <end position="472"/>
    </location>
</feature>
<dbReference type="SUPFAM" id="SSF50978">
    <property type="entry name" value="WD40 repeat-like"/>
    <property type="match status" value="1"/>
</dbReference>
<protein>
    <recommendedName>
        <fullName evidence="4">WD40 repeat domain-containing protein</fullName>
    </recommendedName>
</protein>
<gene>
    <name evidence="2" type="ORF">NEF87_004104</name>
</gene>
<name>A0ABY6HZE4_9ARCH</name>
<feature type="compositionally biased region" description="Basic and acidic residues" evidence="1">
    <location>
        <begin position="444"/>
        <end position="456"/>
    </location>
</feature>
<dbReference type="InterPro" id="IPR015943">
    <property type="entry name" value="WD40/YVTN_repeat-like_dom_sf"/>
</dbReference>
<organism evidence="2 3">
    <name type="scientific">Candidatus Lokiarchaeum ossiferum</name>
    <dbReference type="NCBI Taxonomy" id="2951803"/>
    <lineage>
        <taxon>Archaea</taxon>
        <taxon>Promethearchaeati</taxon>
        <taxon>Promethearchaeota</taxon>
        <taxon>Promethearchaeia</taxon>
        <taxon>Promethearchaeales</taxon>
        <taxon>Promethearchaeaceae</taxon>
        <taxon>Candidatus Lokiarchaeum</taxon>
    </lineage>
</organism>